<protein>
    <submittedName>
        <fullName evidence="2">Uncharacterized protein</fullName>
    </submittedName>
</protein>
<feature type="compositionally biased region" description="Basic and acidic residues" evidence="1">
    <location>
        <begin position="33"/>
        <end position="44"/>
    </location>
</feature>
<dbReference type="EMBL" id="CP014796">
    <property type="protein sequence ID" value="APX25118.1"/>
    <property type="molecule type" value="Genomic_DNA"/>
</dbReference>
<name>A0A1U7DAH9_9RHOB</name>
<gene>
    <name evidence="2" type="ORF">Ga0080559_TMP4322</name>
</gene>
<dbReference type="KEGG" id="tpro:Ga0080559_TMP4322"/>
<feature type="region of interest" description="Disordered" evidence="1">
    <location>
        <begin position="26"/>
        <end position="52"/>
    </location>
</feature>
<proteinExistence type="predicted"/>
<accession>A0A1U7DAH9</accession>
<organism evidence="2 3">
    <name type="scientific">Salipiger profundus</name>
    <dbReference type="NCBI Taxonomy" id="1229727"/>
    <lineage>
        <taxon>Bacteria</taxon>
        <taxon>Pseudomonadati</taxon>
        <taxon>Pseudomonadota</taxon>
        <taxon>Alphaproteobacteria</taxon>
        <taxon>Rhodobacterales</taxon>
        <taxon>Roseobacteraceae</taxon>
        <taxon>Salipiger</taxon>
    </lineage>
</organism>
<dbReference type="Proteomes" id="UP000186559">
    <property type="component" value="Chromosome"/>
</dbReference>
<keyword evidence="3" id="KW-1185">Reference proteome</keyword>
<sequence length="52" mass="5658">MIVHCSAPASRLRACPDGWGVIALPDPPTNRDFSVENRRDKAVDDTVAPRSP</sequence>
<reference evidence="2 3" key="1">
    <citation type="submission" date="2016-03" db="EMBL/GenBank/DDBJ databases">
        <title>Deep-sea bacteria in the southern Pacific.</title>
        <authorList>
            <person name="Tang K."/>
        </authorList>
    </citation>
    <scope>NUCLEOTIDE SEQUENCE [LARGE SCALE GENOMIC DNA]</scope>
    <source>
        <strain evidence="2 3">JLT2016</strain>
    </source>
</reference>
<evidence type="ECO:0000313" key="3">
    <source>
        <dbReference type="Proteomes" id="UP000186559"/>
    </source>
</evidence>
<evidence type="ECO:0000313" key="2">
    <source>
        <dbReference type="EMBL" id="APX25118.1"/>
    </source>
</evidence>
<dbReference type="AlphaFoldDB" id="A0A1U7DAH9"/>
<evidence type="ECO:0000256" key="1">
    <source>
        <dbReference type="SAM" id="MobiDB-lite"/>
    </source>
</evidence>